<proteinExistence type="inferred from homology"/>
<dbReference type="InterPro" id="IPR036627">
    <property type="entry name" value="CobW-likC_sf"/>
</dbReference>
<dbReference type="EMBL" id="BOSE01000005">
    <property type="protein sequence ID" value="GIP17390.1"/>
    <property type="molecule type" value="Genomic_DNA"/>
</dbReference>
<keyword evidence="1" id="KW-0547">Nucleotide-binding</keyword>
<comment type="similarity">
    <text evidence="4">Belongs to the SIMIBI class G3E GTPase family. ZNG1 subfamily.</text>
</comment>
<dbReference type="SUPFAM" id="SSF52540">
    <property type="entry name" value="P-loop containing nucleoside triphosphate hydrolases"/>
    <property type="match status" value="1"/>
</dbReference>
<comment type="catalytic activity">
    <reaction evidence="5">
        <text>GTP + H2O = GDP + phosphate + H(+)</text>
        <dbReference type="Rhea" id="RHEA:19669"/>
        <dbReference type="ChEBI" id="CHEBI:15377"/>
        <dbReference type="ChEBI" id="CHEBI:15378"/>
        <dbReference type="ChEBI" id="CHEBI:37565"/>
        <dbReference type="ChEBI" id="CHEBI:43474"/>
        <dbReference type="ChEBI" id="CHEBI:58189"/>
    </reaction>
    <physiologicalReaction direction="left-to-right" evidence="5">
        <dbReference type="Rhea" id="RHEA:19670"/>
    </physiologicalReaction>
</comment>
<organism evidence="8 9">
    <name type="scientific">Paenibacillus montaniterrae</name>
    <dbReference type="NCBI Taxonomy" id="429341"/>
    <lineage>
        <taxon>Bacteria</taxon>
        <taxon>Bacillati</taxon>
        <taxon>Bacillota</taxon>
        <taxon>Bacilli</taxon>
        <taxon>Bacillales</taxon>
        <taxon>Paenibacillaceae</taxon>
        <taxon>Paenibacillus</taxon>
    </lineage>
</organism>
<dbReference type="GO" id="GO:0016787">
    <property type="term" value="F:hydrolase activity"/>
    <property type="evidence" value="ECO:0007669"/>
    <property type="project" value="UniProtKB-KW"/>
</dbReference>
<dbReference type="GO" id="GO:0005737">
    <property type="term" value="C:cytoplasm"/>
    <property type="evidence" value="ECO:0007669"/>
    <property type="project" value="TreeGrafter"/>
</dbReference>
<comment type="caution">
    <text evidence="8">The sequence shown here is derived from an EMBL/GenBank/DDBJ whole genome shotgun (WGS) entry which is preliminary data.</text>
</comment>
<evidence type="ECO:0000256" key="5">
    <source>
        <dbReference type="ARBA" id="ARBA00049117"/>
    </source>
</evidence>
<evidence type="ECO:0000256" key="2">
    <source>
        <dbReference type="ARBA" id="ARBA00022801"/>
    </source>
</evidence>
<dbReference type="AlphaFoldDB" id="A0A920CYG9"/>
<dbReference type="Gene3D" id="3.30.1220.10">
    <property type="entry name" value="CobW-like, C-terminal domain"/>
    <property type="match status" value="1"/>
</dbReference>
<evidence type="ECO:0000259" key="7">
    <source>
        <dbReference type="SMART" id="SM00833"/>
    </source>
</evidence>
<reference evidence="8" key="1">
    <citation type="submission" date="2021-03" db="EMBL/GenBank/DDBJ databases">
        <title>Antimicrobial resistance genes in bacteria isolated from Japanese honey, and their potential for conferring macrolide and lincosamide resistance in the American foulbrood pathogen Paenibacillus larvae.</title>
        <authorList>
            <person name="Okamoto M."/>
            <person name="Kumagai M."/>
            <person name="Kanamori H."/>
            <person name="Takamatsu D."/>
        </authorList>
    </citation>
    <scope>NUCLEOTIDE SEQUENCE</scope>
    <source>
        <strain evidence="8">J40TS1</strain>
    </source>
</reference>
<feature type="compositionally biased region" description="Basic and acidic residues" evidence="6">
    <location>
        <begin position="229"/>
        <end position="249"/>
    </location>
</feature>
<keyword evidence="2" id="KW-0378">Hydrolase</keyword>
<evidence type="ECO:0000256" key="4">
    <source>
        <dbReference type="ARBA" id="ARBA00034320"/>
    </source>
</evidence>
<dbReference type="SMART" id="SM00833">
    <property type="entry name" value="CobW_C"/>
    <property type="match status" value="1"/>
</dbReference>
<dbReference type="InterPro" id="IPR003495">
    <property type="entry name" value="CobW/HypB/UreG_nucleotide-bd"/>
</dbReference>
<evidence type="ECO:0000256" key="1">
    <source>
        <dbReference type="ARBA" id="ARBA00022741"/>
    </source>
</evidence>
<dbReference type="PANTHER" id="PTHR13748:SF62">
    <property type="entry name" value="COBW DOMAIN-CONTAINING PROTEIN"/>
    <property type="match status" value="1"/>
</dbReference>
<dbReference type="InterPro" id="IPR011629">
    <property type="entry name" value="CobW-like_C"/>
</dbReference>
<dbReference type="InterPro" id="IPR051316">
    <property type="entry name" value="Zinc-reg_GTPase_activator"/>
</dbReference>
<keyword evidence="3" id="KW-0143">Chaperone</keyword>
<dbReference type="CDD" id="cd03112">
    <property type="entry name" value="CobW-like"/>
    <property type="match status" value="1"/>
</dbReference>
<dbReference type="Pfam" id="PF07683">
    <property type="entry name" value="CobW_C"/>
    <property type="match status" value="1"/>
</dbReference>
<name>A0A920CYG9_9BACL</name>
<evidence type="ECO:0000313" key="9">
    <source>
        <dbReference type="Proteomes" id="UP000683139"/>
    </source>
</evidence>
<evidence type="ECO:0000256" key="6">
    <source>
        <dbReference type="SAM" id="MobiDB-lite"/>
    </source>
</evidence>
<dbReference type="SUPFAM" id="SSF90002">
    <property type="entry name" value="Hypothetical protein YjiA, C-terminal domain"/>
    <property type="match status" value="1"/>
</dbReference>
<feature type="domain" description="CobW C-terminal" evidence="7">
    <location>
        <begin position="272"/>
        <end position="359"/>
    </location>
</feature>
<dbReference type="InterPro" id="IPR027417">
    <property type="entry name" value="P-loop_NTPase"/>
</dbReference>
<gene>
    <name evidence="8" type="ORF">J40TS1_30320</name>
</gene>
<dbReference type="PANTHER" id="PTHR13748">
    <property type="entry name" value="COBW-RELATED"/>
    <property type="match status" value="1"/>
</dbReference>
<accession>A0A920CYG9</accession>
<dbReference type="Pfam" id="PF02492">
    <property type="entry name" value="cobW"/>
    <property type="match status" value="1"/>
</dbReference>
<evidence type="ECO:0000256" key="3">
    <source>
        <dbReference type="ARBA" id="ARBA00023186"/>
    </source>
</evidence>
<dbReference type="Proteomes" id="UP000683139">
    <property type="component" value="Unassembled WGS sequence"/>
</dbReference>
<sequence>MNKQTTPLVILSGFLGSGKTTLLMRMLDDYTNKGLRPAVIMNEVGDINFDGQLLDGAISIRELLSGCICCTIRGDLGMEIRNLMIEQSPDLILIEATGVANPVEIFEAVTEAAMLVPIEIHSMISVVDVAHFLDWHRKGTGKTYRLMEEQIRCASMILLNKADRISDKELSEANSLAAALNPNALIYSTVYCEISNELLKLVLQESMDVSFEKKHHDEHTHHHAHGHGCTHDEHEHECSHDGHGHDHNHDHNCNHDHAHDEPHKHYHSYDHVMVHTHYFNQPIDRARLEQMIDELPENVYRAKGIFTEAGTGGRMMFQYAFRELDILRITPQGEVLDVAVFIGEQFPKQELEKKLQLCQ</sequence>
<dbReference type="GO" id="GO:0000166">
    <property type="term" value="F:nucleotide binding"/>
    <property type="evidence" value="ECO:0007669"/>
    <property type="project" value="UniProtKB-KW"/>
</dbReference>
<evidence type="ECO:0000313" key="8">
    <source>
        <dbReference type="EMBL" id="GIP17390.1"/>
    </source>
</evidence>
<keyword evidence="9" id="KW-1185">Reference proteome</keyword>
<dbReference type="Gene3D" id="3.40.50.300">
    <property type="entry name" value="P-loop containing nucleotide triphosphate hydrolases"/>
    <property type="match status" value="1"/>
</dbReference>
<feature type="region of interest" description="Disordered" evidence="6">
    <location>
        <begin position="214"/>
        <end position="249"/>
    </location>
</feature>
<protein>
    <submittedName>
        <fullName evidence="8">Cobalamin biosynthesis protein CobW</fullName>
    </submittedName>
</protein>
<dbReference type="RefSeq" id="WP_213516648.1">
    <property type="nucleotide sequence ID" value="NZ_BOSE01000005.1"/>
</dbReference>